<evidence type="ECO:0000313" key="1">
    <source>
        <dbReference type="EMBL" id="ACQ78956.1"/>
    </source>
</evidence>
<dbReference type="HOGENOM" id="CLU_120382_0_0_11"/>
<dbReference type="AlphaFoldDB" id="C5BYJ8"/>
<accession>C5BYJ8</accession>
<dbReference type="Pfam" id="PF21893">
    <property type="entry name" value="DUF6918"/>
    <property type="match status" value="1"/>
</dbReference>
<dbReference type="Proteomes" id="UP000007962">
    <property type="component" value="Chromosome"/>
</dbReference>
<gene>
    <name evidence="1" type="ordered locus">Bcav_0695</name>
</gene>
<reference evidence="1 2" key="1">
    <citation type="journal article" date="2009" name="Stand. Genomic Sci.">
        <title>Complete genome sequence of Beutenbergia cavernae type strain (HKI 0122).</title>
        <authorList>
            <person name="Land M."/>
            <person name="Pukall R."/>
            <person name="Abt B."/>
            <person name="Goker M."/>
            <person name="Rohde M."/>
            <person name="Glavina Del Rio T."/>
            <person name="Tice H."/>
            <person name="Copeland A."/>
            <person name="Cheng J.F."/>
            <person name="Lucas S."/>
            <person name="Chen F."/>
            <person name="Nolan M."/>
            <person name="Bruce D."/>
            <person name="Goodwin L."/>
            <person name="Pitluck S."/>
            <person name="Ivanova N."/>
            <person name="Mavromatis K."/>
            <person name="Ovchinnikova G."/>
            <person name="Pati A."/>
            <person name="Chen A."/>
            <person name="Palaniappan K."/>
            <person name="Hauser L."/>
            <person name="Chang Y.J."/>
            <person name="Jefferies C.C."/>
            <person name="Saunders E."/>
            <person name="Brettin T."/>
            <person name="Detter J.C."/>
            <person name="Han C."/>
            <person name="Chain P."/>
            <person name="Bristow J."/>
            <person name="Eisen J.A."/>
            <person name="Markowitz V."/>
            <person name="Hugenholtz P."/>
            <person name="Kyrpides N.C."/>
            <person name="Klenk H.P."/>
            <person name="Lapidus A."/>
        </authorList>
    </citation>
    <scope>NUCLEOTIDE SEQUENCE [LARGE SCALE GENOMIC DNA]</scope>
    <source>
        <strain evidence="2">ATCC BAA-8 / DSM 12333 / NBRC 16432</strain>
    </source>
</reference>
<proteinExistence type="predicted"/>
<protein>
    <submittedName>
        <fullName evidence="1">Uncharacterized protein</fullName>
    </submittedName>
</protein>
<name>C5BYJ8_BEUC1</name>
<dbReference type="eggNOG" id="ENOG5032ZDS">
    <property type="taxonomic scope" value="Bacteria"/>
</dbReference>
<evidence type="ECO:0000313" key="2">
    <source>
        <dbReference type="Proteomes" id="UP000007962"/>
    </source>
</evidence>
<dbReference type="KEGG" id="bcv:Bcav_0695"/>
<dbReference type="OrthoDB" id="530636at2"/>
<dbReference type="RefSeq" id="WP_012725736.1">
    <property type="nucleotide sequence ID" value="NC_012669.1"/>
</dbReference>
<organism evidence="1 2">
    <name type="scientific">Beutenbergia cavernae (strain ATCC BAA-8 / DSM 12333 / CCUG 43141 / JCM 11478 / NBRC 16432 / NCIMB 13614 / HKI 0122)</name>
    <dbReference type="NCBI Taxonomy" id="471853"/>
    <lineage>
        <taxon>Bacteria</taxon>
        <taxon>Bacillati</taxon>
        <taxon>Actinomycetota</taxon>
        <taxon>Actinomycetes</taxon>
        <taxon>Micrococcales</taxon>
        <taxon>Beutenbergiaceae</taxon>
        <taxon>Beutenbergia</taxon>
    </lineage>
</organism>
<dbReference type="InterPro" id="IPR054211">
    <property type="entry name" value="DUF6918"/>
</dbReference>
<keyword evidence="2" id="KW-1185">Reference proteome</keyword>
<dbReference type="EMBL" id="CP001618">
    <property type="protein sequence ID" value="ACQ78956.1"/>
    <property type="molecule type" value="Genomic_DNA"/>
</dbReference>
<sequence length="144" mass="14630">MTDTLTTALTAPEVRPAVVADIAALVDSEVSGLGGISGIAIKGAYAAAKKRSSTAVSRGIDSELDTILGVLQPHWDAYRANGGASFGAYLQAHDGVADEILSVAEAQAKARGAEKMYGPFAGQARKILVGALPGLGDIVEKHAA</sequence>